<protein>
    <submittedName>
        <fullName evidence="1">Uncharacterized protein</fullName>
    </submittedName>
</protein>
<keyword evidence="2" id="KW-1185">Reference proteome</keyword>
<name>A0A0N0BDC4_9HYME</name>
<evidence type="ECO:0000313" key="2">
    <source>
        <dbReference type="Proteomes" id="UP000053105"/>
    </source>
</evidence>
<dbReference type="Proteomes" id="UP000053105">
    <property type="component" value="Unassembled WGS sequence"/>
</dbReference>
<dbReference type="AlphaFoldDB" id="A0A0N0BDC4"/>
<dbReference type="EMBL" id="KQ435871">
    <property type="protein sequence ID" value="KOX70234.1"/>
    <property type="molecule type" value="Genomic_DNA"/>
</dbReference>
<reference evidence="1 2" key="1">
    <citation type="submission" date="2015-07" db="EMBL/GenBank/DDBJ databases">
        <title>The genome of Melipona quadrifasciata.</title>
        <authorList>
            <person name="Pan H."/>
            <person name="Kapheim K."/>
        </authorList>
    </citation>
    <scope>NUCLEOTIDE SEQUENCE [LARGE SCALE GENOMIC DNA]</scope>
    <source>
        <strain evidence="1">0111107301</strain>
        <tissue evidence="1">Whole body</tissue>
    </source>
</reference>
<organism evidence="1 2">
    <name type="scientific">Melipona quadrifasciata</name>
    <dbReference type="NCBI Taxonomy" id="166423"/>
    <lineage>
        <taxon>Eukaryota</taxon>
        <taxon>Metazoa</taxon>
        <taxon>Ecdysozoa</taxon>
        <taxon>Arthropoda</taxon>
        <taxon>Hexapoda</taxon>
        <taxon>Insecta</taxon>
        <taxon>Pterygota</taxon>
        <taxon>Neoptera</taxon>
        <taxon>Endopterygota</taxon>
        <taxon>Hymenoptera</taxon>
        <taxon>Apocrita</taxon>
        <taxon>Aculeata</taxon>
        <taxon>Apoidea</taxon>
        <taxon>Anthophila</taxon>
        <taxon>Apidae</taxon>
        <taxon>Melipona</taxon>
    </lineage>
</organism>
<gene>
    <name evidence="1" type="ORF">WN51_05512</name>
</gene>
<accession>A0A0N0BDC4</accession>
<evidence type="ECO:0000313" key="1">
    <source>
        <dbReference type="EMBL" id="KOX70234.1"/>
    </source>
</evidence>
<proteinExistence type="predicted"/>
<sequence length="120" mass="13863">MLKLKDMTSVALLKKKASDFHPILFFFSIILAKNDNNNQEEESTVYKERTGNFQRRIREVEVGRSEVAMKTSDEAVMRVKEILPMDRLCEVSESVERDMDECENDRCCTRLLDSGATSHI</sequence>